<dbReference type="InterPro" id="IPR050155">
    <property type="entry name" value="HAD-like_hydrolase_sf"/>
</dbReference>
<dbReference type="SFLD" id="SFLDS00003">
    <property type="entry name" value="Haloacid_Dehalogenase"/>
    <property type="match status" value="1"/>
</dbReference>
<reference evidence="1 2" key="1">
    <citation type="journal article" date="2013" name="J. Mol. Microbiol. Biotechnol.">
        <title>Analysis of the Complete Genomes of Acholeplasma brassicae , A. palmae and A. laidlawii and Their Comparison to the Obligate Parasites from ' Candidatus Phytoplasma'.</title>
        <authorList>
            <person name="Kube M."/>
            <person name="Siewert C."/>
            <person name="Migdoll A.M."/>
            <person name="Duduk B."/>
            <person name="Holz S."/>
            <person name="Rabus R."/>
            <person name="Seemuller E."/>
            <person name="Mitrovic J."/>
            <person name="Muller I."/>
            <person name="Buttner C."/>
            <person name="Reinhardt R."/>
        </authorList>
    </citation>
    <scope>NUCLEOTIDE SEQUENCE [LARGE SCALE GENOMIC DNA]</scope>
    <source>
        <strain evidence="2">0502</strain>
    </source>
</reference>
<dbReference type="PANTHER" id="PTHR43434:SF1">
    <property type="entry name" value="PHOSPHOGLYCOLATE PHOSPHATASE"/>
    <property type="match status" value="1"/>
</dbReference>
<dbReference type="InterPro" id="IPR041492">
    <property type="entry name" value="HAD_2"/>
</dbReference>
<name>U4KN75_9MOLU</name>
<dbReference type="InterPro" id="IPR006439">
    <property type="entry name" value="HAD-SF_hydro_IA"/>
</dbReference>
<dbReference type="GO" id="GO:0008967">
    <property type="term" value="F:phosphoglycolate phosphatase activity"/>
    <property type="evidence" value="ECO:0007669"/>
    <property type="project" value="TreeGrafter"/>
</dbReference>
<dbReference type="NCBIfam" id="TIGR01549">
    <property type="entry name" value="HAD-SF-IA-v1"/>
    <property type="match status" value="1"/>
</dbReference>
<dbReference type="GO" id="GO:0005829">
    <property type="term" value="C:cytosol"/>
    <property type="evidence" value="ECO:0007669"/>
    <property type="project" value="TreeGrafter"/>
</dbReference>
<dbReference type="PANTHER" id="PTHR43434">
    <property type="entry name" value="PHOSPHOGLYCOLATE PHOSPHATASE"/>
    <property type="match status" value="1"/>
</dbReference>
<organism evidence="1 2">
    <name type="scientific">Acholeplasma brassicae</name>
    <dbReference type="NCBI Taxonomy" id="61635"/>
    <lineage>
        <taxon>Bacteria</taxon>
        <taxon>Bacillati</taxon>
        <taxon>Mycoplasmatota</taxon>
        <taxon>Mollicutes</taxon>
        <taxon>Acholeplasmatales</taxon>
        <taxon>Acholeplasmataceae</taxon>
        <taxon>Acholeplasma</taxon>
    </lineage>
</organism>
<keyword evidence="1" id="KW-0378">Hydrolase</keyword>
<dbReference type="FunFam" id="3.40.50.1000:FF:000022">
    <property type="entry name" value="Phosphoglycolate phosphatase"/>
    <property type="match status" value="1"/>
</dbReference>
<dbReference type="InterPro" id="IPR023198">
    <property type="entry name" value="PGP-like_dom2"/>
</dbReference>
<dbReference type="SUPFAM" id="SSF56784">
    <property type="entry name" value="HAD-like"/>
    <property type="match status" value="1"/>
</dbReference>
<dbReference type="EMBL" id="FO681348">
    <property type="protein sequence ID" value="CCV65700.1"/>
    <property type="molecule type" value="Genomic_DNA"/>
</dbReference>
<dbReference type="InterPro" id="IPR036412">
    <property type="entry name" value="HAD-like_sf"/>
</dbReference>
<gene>
    <name evidence="1" type="ORF">BN85306790</name>
</gene>
<dbReference type="PROSITE" id="PS01228">
    <property type="entry name" value="COF_1"/>
    <property type="match status" value="1"/>
</dbReference>
<dbReference type="SFLD" id="SFLDG01129">
    <property type="entry name" value="C1.5:_HAD__Beta-PGM__Phosphata"/>
    <property type="match status" value="1"/>
</dbReference>
<dbReference type="InterPro" id="IPR023214">
    <property type="entry name" value="HAD_sf"/>
</dbReference>
<dbReference type="OrthoDB" id="9807630at2"/>
<dbReference type="KEGG" id="abra:BN85306790"/>
<sequence length="215" mass="24554">MIKAILFDLDGTLLNTLDDIKNSVNYMLKKHGFKERTLDEIRSFVGDGAKQMIERSIGFTEPKEQVLECLSTYEAHYEIHKADLTKPYDGVYDLLNQLKEKNIRLAVVSNKPMPQVIPLIEGLFPGYFEVILGETSELKRKPSPEMLFYAIEALELSKEDVLFVGDSDVDMQTAINANVDAIAVLWGFRDETVLKKYQPKYIVNHPKEILTIINK</sequence>
<dbReference type="GO" id="GO:0006281">
    <property type="term" value="P:DNA repair"/>
    <property type="evidence" value="ECO:0007669"/>
    <property type="project" value="TreeGrafter"/>
</dbReference>
<dbReference type="PRINTS" id="PR00413">
    <property type="entry name" value="HADHALOGNASE"/>
</dbReference>
<protein>
    <submittedName>
        <fullName evidence="1">Predicte haloacid dehalogenase-like hydrolase</fullName>
    </submittedName>
</protein>
<dbReference type="Pfam" id="PF13419">
    <property type="entry name" value="HAD_2"/>
    <property type="match status" value="1"/>
</dbReference>
<dbReference type="Gene3D" id="3.40.50.1000">
    <property type="entry name" value="HAD superfamily/HAD-like"/>
    <property type="match status" value="1"/>
</dbReference>
<evidence type="ECO:0000313" key="2">
    <source>
        <dbReference type="Proteomes" id="UP000032737"/>
    </source>
</evidence>
<dbReference type="SFLD" id="SFLDG01135">
    <property type="entry name" value="C1.5.6:_HAD__Beta-PGM__Phospha"/>
    <property type="match status" value="1"/>
</dbReference>
<dbReference type="RefSeq" id="WP_030004560.1">
    <property type="nucleotide sequence ID" value="NC_022549.1"/>
</dbReference>
<dbReference type="HOGENOM" id="CLU_045011_19_1_14"/>
<proteinExistence type="predicted"/>
<keyword evidence="2" id="KW-1185">Reference proteome</keyword>
<dbReference type="Gene3D" id="1.10.150.240">
    <property type="entry name" value="Putative phosphatase, domain 2"/>
    <property type="match status" value="1"/>
</dbReference>
<dbReference type="AlphaFoldDB" id="U4KN75"/>
<evidence type="ECO:0000313" key="1">
    <source>
        <dbReference type="EMBL" id="CCV65700.1"/>
    </source>
</evidence>
<dbReference type="STRING" id="61635.BN85306790"/>
<dbReference type="Proteomes" id="UP000032737">
    <property type="component" value="Chromosome"/>
</dbReference>
<accession>U4KN75</accession>